<keyword evidence="1" id="KW-0732">Signal</keyword>
<sequence length="180" mass="19551">MKKLAFLVISLLTISQITNAQSNIRFGAKAGLNYANFTNTEIKTDAITSYHAGLLMEVSLFDNLAIQPELLYSTVGASYDTAVADFKNELGYISIPVLAKIKLSETLFLEAGPQGSFLLSKKDEAFDDYNTFDFSLNAGLGLDISKNLFVSARYNLGVTEIARDADAKNSVLQVSAGIIF</sequence>
<dbReference type="RefSeq" id="WP_379742334.1">
    <property type="nucleotide sequence ID" value="NZ_JBHSGW010000026.1"/>
</dbReference>
<evidence type="ECO:0000313" key="4">
    <source>
        <dbReference type="Proteomes" id="UP001595885"/>
    </source>
</evidence>
<organism evidence="3 4">
    <name type="scientific">Flavobacterium ponti</name>
    <dbReference type="NCBI Taxonomy" id="665133"/>
    <lineage>
        <taxon>Bacteria</taxon>
        <taxon>Pseudomonadati</taxon>
        <taxon>Bacteroidota</taxon>
        <taxon>Flavobacteriia</taxon>
        <taxon>Flavobacteriales</taxon>
        <taxon>Flavobacteriaceae</taxon>
        <taxon>Flavobacterium</taxon>
    </lineage>
</organism>
<dbReference type="EMBL" id="JBHSGW010000026">
    <property type="protein sequence ID" value="MFC4740612.1"/>
    <property type="molecule type" value="Genomic_DNA"/>
</dbReference>
<keyword evidence="4" id="KW-1185">Reference proteome</keyword>
<dbReference type="Proteomes" id="UP001595885">
    <property type="component" value="Unassembled WGS sequence"/>
</dbReference>
<evidence type="ECO:0000313" key="3">
    <source>
        <dbReference type="EMBL" id="MFC4740612.1"/>
    </source>
</evidence>
<feature type="signal peptide" evidence="1">
    <location>
        <begin position="1"/>
        <end position="20"/>
    </location>
</feature>
<gene>
    <name evidence="3" type="ORF">ACFO3U_11475</name>
</gene>
<comment type="caution">
    <text evidence="3">The sequence shown here is derived from an EMBL/GenBank/DDBJ whole genome shotgun (WGS) entry which is preliminary data.</text>
</comment>
<accession>A0ABV9P4X4</accession>
<feature type="chain" id="PRO_5047539734" evidence="1">
    <location>
        <begin position="21"/>
        <end position="180"/>
    </location>
</feature>
<dbReference type="InterPro" id="IPR025665">
    <property type="entry name" value="Beta-barrel_OMP_2"/>
</dbReference>
<protein>
    <submittedName>
        <fullName evidence="3">Porin family protein</fullName>
    </submittedName>
</protein>
<name>A0ABV9P4X4_9FLAO</name>
<evidence type="ECO:0000256" key="1">
    <source>
        <dbReference type="SAM" id="SignalP"/>
    </source>
</evidence>
<feature type="domain" description="Outer membrane protein beta-barrel" evidence="2">
    <location>
        <begin position="19"/>
        <end position="161"/>
    </location>
</feature>
<evidence type="ECO:0000259" key="2">
    <source>
        <dbReference type="Pfam" id="PF13568"/>
    </source>
</evidence>
<reference evidence="4" key="1">
    <citation type="journal article" date="2019" name="Int. J. Syst. Evol. Microbiol.">
        <title>The Global Catalogue of Microorganisms (GCM) 10K type strain sequencing project: providing services to taxonomists for standard genome sequencing and annotation.</title>
        <authorList>
            <consortium name="The Broad Institute Genomics Platform"/>
            <consortium name="The Broad Institute Genome Sequencing Center for Infectious Disease"/>
            <person name="Wu L."/>
            <person name="Ma J."/>
        </authorList>
    </citation>
    <scope>NUCLEOTIDE SEQUENCE [LARGE SCALE GENOMIC DNA]</scope>
    <source>
        <strain evidence="4">CCUG 50349</strain>
    </source>
</reference>
<proteinExistence type="predicted"/>
<dbReference type="Pfam" id="PF13568">
    <property type="entry name" value="OMP_b-brl_2"/>
    <property type="match status" value="1"/>
</dbReference>